<feature type="domain" description="PIN" evidence="1">
    <location>
        <begin position="2"/>
        <end position="106"/>
    </location>
</feature>
<proteinExistence type="predicted"/>
<sequence length="130" mass="15020">MKVVLDTNLFVASYWNEKSSPRKIIQLAQFGELKVIWSKDLLEEVEFILKRINVSGEYFKSILSIYTLENQVFPKNQINIVSDYSDNRLLEASREGNADFLITSDRELLKVGRFGETKIIKPSDFLSVII</sequence>
<dbReference type="InterPro" id="IPR029060">
    <property type="entry name" value="PIN-like_dom_sf"/>
</dbReference>
<evidence type="ECO:0000313" key="3">
    <source>
        <dbReference type="Proteomes" id="UP000179279"/>
    </source>
</evidence>
<name>A0A1G1WUI0_9BACT</name>
<gene>
    <name evidence="2" type="ORF">A3A57_01975</name>
</gene>
<comment type="caution">
    <text evidence="2">The sequence shown here is derived from an EMBL/GenBank/DDBJ whole genome shotgun (WGS) entry which is preliminary data.</text>
</comment>
<evidence type="ECO:0000313" key="2">
    <source>
        <dbReference type="EMBL" id="OGY31392.1"/>
    </source>
</evidence>
<dbReference type="PANTHER" id="PTHR34610:SF3">
    <property type="entry name" value="SSL7007 PROTEIN"/>
    <property type="match status" value="1"/>
</dbReference>
<dbReference type="Pfam" id="PF13470">
    <property type="entry name" value="PIN_3"/>
    <property type="match status" value="1"/>
</dbReference>
<accession>A0A1G1WUI0</accession>
<dbReference type="InterPro" id="IPR002716">
    <property type="entry name" value="PIN_dom"/>
</dbReference>
<organism evidence="2 3">
    <name type="scientific">Candidatus Woykebacteria bacterium RIFCSPLOWO2_01_FULL_41_12</name>
    <dbReference type="NCBI Taxonomy" id="1802604"/>
    <lineage>
        <taxon>Bacteria</taxon>
        <taxon>Candidatus Woykeibacteriota</taxon>
    </lineage>
</organism>
<dbReference type="EMBL" id="MHDA01000033">
    <property type="protein sequence ID" value="OGY31392.1"/>
    <property type="molecule type" value="Genomic_DNA"/>
</dbReference>
<reference evidence="2 3" key="1">
    <citation type="journal article" date="2016" name="Nat. Commun.">
        <title>Thousands of microbial genomes shed light on interconnected biogeochemical processes in an aquifer system.</title>
        <authorList>
            <person name="Anantharaman K."/>
            <person name="Brown C.T."/>
            <person name="Hug L.A."/>
            <person name="Sharon I."/>
            <person name="Castelle C.J."/>
            <person name="Probst A.J."/>
            <person name="Thomas B.C."/>
            <person name="Singh A."/>
            <person name="Wilkins M.J."/>
            <person name="Karaoz U."/>
            <person name="Brodie E.L."/>
            <person name="Williams K.H."/>
            <person name="Hubbard S.S."/>
            <person name="Banfield J.F."/>
        </authorList>
    </citation>
    <scope>NUCLEOTIDE SEQUENCE [LARGE SCALE GENOMIC DNA]</scope>
</reference>
<evidence type="ECO:0000259" key="1">
    <source>
        <dbReference type="Pfam" id="PF13470"/>
    </source>
</evidence>
<protein>
    <submittedName>
        <fullName evidence="2">Putative toxin-antitoxin system toxin component, PIN family</fullName>
    </submittedName>
</protein>
<dbReference type="Proteomes" id="UP000179279">
    <property type="component" value="Unassembled WGS sequence"/>
</dbReference>
<dbReference type="Gene3D" id="3.40.50.1010">
    <property type="entry name" value="5'-nuclease"/>
    <property type="match status" value="1"/>
</dbReference>
<dbReference type="InterPro" id="IPR002850">
    <property type="entry name" value="PIN_toxin-like"/>
</dbReference>
<dbReference type="AlphaFoldDB" id="A0A1G1WUI0"/>
<dbReference type="NCBIfam" id="TIGR00305">
    <property type="entry name" value="putative toxin-antitoxin system toxin component, PIN family"/>
    <property type="match status" value="1"/>
</dbReference>
<dbReference type="PANTHER" id="PTHR34610">
    <property type="entry name" value="SSL7007 PROTEIN"/>
    <property type="match status" value="1"/>
</dbReference>
<dbReference type="SUPFAM" id="SSF88723">
    <property type="entry name" value="PIN domain-like"/>
    <property type="match status" value="1"/>
</dbReference>